<gene>
    <name evidence="1" type="ORF">NE237_028289</name>
</gene>
<dbReference type="PANTHER" id="PTHR34797:SF1">
    <property type="entry name" value="ATG8-INTERACTING PROTEIN 2"/>
    <property type="match status" value="1"/>
</dbReference>
<dbReference type="AlphaFoldDB" id="A0A9Q0GP19"/>
<evidence type="ECO:0000313" key="1">
    <source>
        <dbReference type="EMBL" id="KAJ4951457.1"/>
    </source>
</evidence>
<protein>
    <submittedName>
        <fullName evidence="1">Uncharacterized protein</fullName>
    </submittedName>
</protein>
<name>A0A9Q0GP19_9MAGN</name>
<proteinExistence type="predicted"/>
<accession>A0A9Q0GP19</accession>
<dbReference type="Proteomes" id="UP001141806">
    <property type="component" value="Unassembled WGS sequence"/>
</dbReference>
<dbReference type="OrthoDB" id="604034at2759"/>
<evidence type="ECO:0000313" key="2">
    <source>
        <dbReference type="Proteomes" id="UP001141806"/>
    </source>
</evidence>
<reference evidence="1" key="1">
    <citation type="journal article" date="2023" name="Plant J.">
        <title>The genome of the king protea, Protea cynaroides.</title>
        <authorList>
            <person name="Chang J."/>
            <person name="Duong T.A."/>
            <person name="Schoeman C."/>
            <person name="Ma X."/>
            <person name="Roodt D."/>
            <person name="Barker N."/>
            <person name="Li Z."/>
            <person name="Van de Peer Y."/>
            <person name="Mizrachi E."/>
        </authorList>
    </citation>
    <scope>NUCLEOTIDE SEQUENCE</scope>
    <source>
        <tissue evidence="1">Young leaves</tissue>
    </source>
</reference>
<dbReference type="EMBL" id="JAMYWD010000012">
    <property type="protein sequence ID" value="KAJ4951457.1"/>
    <property type="molecule type" value="Genomic_DNA"/>
</dbReference>
<sequence length="328" mass="36993">MVRNTVSITTSVTDYRAVSSCLNCTGVSKSPSYLLLSIHHFTRYRLRSSFFVLELQRKLEFCKMANNEGKEISSNVNEWEVVSLTASTYSAAPGPKKVDDDIGNEFIEYDEETARAMFMSDHFVFPSSEHENLQLEPDMNEIDNEPKGEGVAVDKLPRFDMNKSDMKNVENWNVKELSVPDEFPGIQFFDEKGNMLSVRDTQFEEGMGLRGLNLIGKEESIYNSVSGSTVYDMHADVAESCDPSQGSLKTHSDLPKSVSPSKEVKFDKSRFPSEAWWQRRVTPLYKNTKEANAYGNLSEDGLVPTTQAEKMENVFGGMRCVNLVVCLF</sequence>
<organism evidence="1 2">
    <name type="scientific">Protea cynaroides</name>
    <dbReference type="NCBI Taxonomy" id="273540"/>
    <lineage>
        <taxon>Eukaryota</taxon>
        <taxon>Viridiplantae</taxon>
        <taxon>Streptophyta</taxon>
        <taxon>Embryophyta</taxon>
        <taxon>Tracheophyta</taxon>
        <taxon>Spermatophyta</taxon>
        <taxon>Magnoliopsida</taxon>
        <taxon>Proteales</taxon>
        <taxon>Proteaceae</taxon>
        <taxon>Protea</taxon>
    </lineage>
</organism>
<comment type="caution">
    <text evidence="1">The sequence shown here is derived from an EMBL/GenBank/DDBJ whole genome shotgun (WGS) entry which is preliminary data.</text>
</comment>
<dbReference type="PANTHER" id="PTHR34797">
    <property type="entry name" value="ATG8-INTERACTING PROTEIN 2"/>
    <property type="match status" value="1"/>
</dbReference>
<dbReference type="InterPro" id="IPR040304">
    <property type="entry name" value="ATG8-IP-1/2"/>
</dbReference>
<keyword evidence="2" id="KW-1185">Reference proteome</keyword>